<dbReference type="Gene3D" id="3.40.50.2300">
    <property type="match status" value="2"/>
</dbReference>
<sequence>MSGAGDQGRAGEWFPALDRMRTRARLATLRRRRGVLRAIDARRRPDSRDDVLGAGALPLPRVRCTAPAAQVSGHIAALRTHCGDQPFAGLDADPRAAHPEDPRSLYALLRGVAEQFAAVRPAPPGATPLTRLRRLTTRGPRPPVFSRFDSLRPLLGSGGGRTVDWDALAEERTEPPGGGAPAQTYRALPFSLERSLRVVSELDGATGVRRSMLEFYRTRIFALVRAPFAEFDARLLTPLSTGVNAAAVLFLGAGVSNVPGVGLLEPVASAVLLILLLLYHLLAYLAWTRPWSRFRWLAAQPYLADDPRTSRPSGVTKDDPALHRHHRVVFGVINSTLALRACGRPPDRGGTGRREELLDLIVNAFLHDLYAADRRRAWFRRYGRTHYPVLAVRYSGAARAHRLLVERIERIRGEQLWPDPLLIVEFAEDGAPAEAVPADPAPAPADGSLTQRFEEWRADRRDHGHLGARVLDGGRLTTVPRAEPPQPTAVPTVHYQAARLLAWTAAATAAVLAMGSVVVAAGQGSSPCWAGQRMLHQGVALIGTDCVGLTDGSFTFHPRLASVQDRIAEQNADVLGSDGPYVDIAYVGALSVTDDDQQSDLLAGVHGELAGLAVKQADYNSAAGRHGYARIRLVLVNAGPALRHGAEVAGMVAEEAARNPRLLAAVGFGQSRKETGDAIAVLTEAGLPMVGTTPTFDDIGRIPGDGKRSAYFFPIAPANSRIATQAARWARSGSPASDGVDHPLPARATAAALASDAPGELYGVDLARTFMAEFTANGGRTAVPAGENGPGVLRYTDAESLKDRIDTICRDAPDVIYYGGRSDEFGIFFERLQDRDTCAEGVTVIGSDDIAKYVTDHVAELGDAADFPVYYTPLAASDTWGLGSGKREKGFYRKFKRLGGSLGWTGGRPREEPSVAHAVMAYDALSITANAVGDAQDMQSGGGAGPKTLPTSILTPLSQVSKVAGVSGAIEFGGIGTDGNWISDRMVQLVRAGPGGTQHPVAVCGRVSNKDVRDTGVCR</sequence>
<comment type="caution">
    <text evidence="2">The sequence shown here is derived from an EMBL/GenBank/DDBJ whole genome shotgun (WGS) entry which is preliminary data.</text>
</comment>
<dbReference type="InterPro" id="IPR028082">
    <property type="entry name" value="Peripla_BP_I"/>
</dbReference>
<evidence type="ECO:0000256" key="1">
    <source>
        <dbReference type="SAM" id="Phobius"/>
    </source>
</evidence>
<gene>
    <name evidence="2" type="ORF">CLV63_103414</name>
</gene>
<reference evidence="2 3" key="1">
    <citation type="submission" date="2018-03" db="EMBL/GenBank/DDBJ databases">
        <title>Genomic Encyclopedia of Archaeal and Bacterial Type Strains, Phase II (KMG-II): from individual species to whole genera.</title>
        <authorList>
            <person name="Goeker M."/>
        </authorList>
    </citation>
    <scope>NUCLEOTIDE SEQUENCE [LARGE SCALE GENOMIC DNA]</scope>
    <source>
        <strain evidence="2 3">DSM 45312</strain>
    </source>
</reference>
<organism evidence="2 3">
    <name type="scientific">Murinocardiopsis flavida</name>
    <dbReference type="NCBI Taxonomy" id="645275"/>
    <lineage>
        <taxon>Bacteria</taxon>
        <taxon>Bacillati</taxon>
        <taxon>Actinomycetota</taxon>
        <taxon>Actinomycetes</taxon>
        <taxon>Streptosporangiales</taxon>
        <taxon>Nocardiopsidaceae</taxon>
        <taxon>Murinocardiopsis</taxon>
    </lineage>
</organism>
<feature type="transmembrane region" description="Helical" evidence="1">
    <location>
        <begin position="500"/>
        <end position="522"/>
    </location>
</feature>
<feature type="transmembrane region" description="Helical" evidence="1">
    <location>
        <begin position="267"/>
        <end position="287"/>
    </location>
</feature>
<keyword evidence="3" id="KW-1185">Reference proteome</keyword>
<dbReference type="Proteomes" id="UP000240542">
    <property type="component" value="Unassembled WGS sequence"/>
</dbReference>
<protein>
    <submittedName>
        <fullName evidence="2">ABC-type branched-subunit amino acid transport system substrate-binding protein</fullName>
    </submittedName>
</protein>
<keyword evidence="1" id="KW-1133">Transmembrane helix</keyword>
<dbReference type="OrthoDB" id="3440574at2"/>
<proteinExistence type="predicted"/>
<evidence type="ECO:0000313" key="3">
    <source>
        <dbReference type="Proteomes" id="UP000240542"/>
    </source>
</evidence>
<keyword evidence="1" id="KW-0812">Transmembrane</keyword>
<dbReference type="RefSeq" id="WP_106582057.1">
    <property type="nucleotide sequence ID" value="NZ_PYGA01000003.1"/>
</dbReference>
<dbReference type="SUPFAM" id="SSF53822">
    <property type="entry name" value="Periplasmic binding protein-like I"/>
    <property type="match status" value="1"/>
</dbReference>
<accession>A0A2P8DR47</accession>
<evidence type="ECO:0000313" key="2">
    <source>
        <dbReference type="EMBL" id="PSK99687.1"/>
    </source>
</evidence>
<name>A0A2P8DR47_9ACTN</name>
<dbReference type="EMBL" id="PYGA01000003">
    <property type="protein sequence ID" value="PSK99687.1"/>
    <property type="molecule type" value="Genomic_DNA"/>
</dbReference>
<dbReference type="AlphaFoldDB" id="A0A2P8DR47"/>
<keyword evidence="1" id="KW-0472">Membrane</keyword>